<feature type="region of interest" description="Disordered" evidence="2">
    <location>
        <begin position="1"/>
        <end position="23"/>
    </location>
</feature>
<protein>
    <recommendedName>
        <fullName evidence="1">E3 ubiquitin-protein ligase listerin</fullName>
        <ecNumber evidence="1">2.3.2.27</ecNumber>
    </recommendedName>
    <alternativeName>
        <fullName evidence="1">RING-type E3 ubiquitin transferase listerin</fullName>
    </alternativeName>
</protein>
<comment type="function">
    <text evidence="1">E3 ubiquitin-protein ligase. Component of the ribosome quality control complex (RQC), a ribosome-associated complex that mediates ubiquitination and extraction of incompletely synthesized nascent chains for proteasomal degradation.</text>
</comment>
<dbReference type="PANTHER" id="PTHR12389:SF0">
    <property type="entry name" value="E3 UBIQUITIN-PROTEIN LIGASE LISTERIN"/>
    <property type="match status" value="1"/>
</dbReference>
<feature type="region of interest" description="Disordered" evidence="2">
    <location>
        <begin position="145"/>
        <end position="190"/>
    </location>
</feature>
<feature type="domain" description="E3 ubiquitin-protein ligase listerin N-terminal" evidence="3">
    <location>
        <begin position="191"/>
        <end position="255"/>
    </location>
</feature>
<evidence type="ECO:0000256" key="2">
    <source>
        <dbReference type="SAM" id="MobiDB-lite"/>
    </source>
</evidence>
<dbReference type="Proteomes" id="UP000002630">
    <property type="component" value="Linkage Group LG19"/>
</dbReference>
<keyword evidence="1" id="KW-0808">Transferase</keyword>
<evidence type="ECO:0000313" key="5">
    <source>
        <dbReference type="Proteomes" id="UP000002630"/>
    </source>
</evidence>
<keyword evidence="1" id="KW-0862">Zinc</keyword>
<accession>D8LU37</accession>
<comment type="pathway">
    <text evidence="1">Protein modification; protein ubiquitination.</text>
</comment>
<evidence type="ECO:0000259" key="3">
    <source>
        <dbReference type="Pfam" id="PF22958"/>
    </source>
</evidence>
<feature type="domain" description="E3 ubiquitin-protein ligase listerin N-terminal" evidence="3">
    <location>
        <begin position="109"/>
        <end position="138"/>
    </location>
</feature>
<dbReference type="GO" id="GO:0016567">
    <property type="term" value="P:protein ubiquitination"/>
    <property type="evidence" value="ECO:0007669"/>
    <property type="project" value="UniProtKB-UniPathway"/>
</dbReference>
<evidence type="ECO:0000313" key="4">
    <source>
        <dbReference type="EMBL" id="CBN78079.1"/>
    </source>
</evidence>
<organism evidence="4 5">
    <name type="scientific">Ectocarpus siliculosus</name>
    <name type="common">Brown alga</name>
    <name type="synonym">Conferva siliculosa</name>
    <dbReference type="NCBI Taxonomy" id="2880"/>
    <lineage>
        <taxon>Eukaryota</taxon>
        <taxon>Sar</taxon>
        <taxon>Stramenopiles</taxon>
        <taxon>Ochrophyta</taxon>
        <taxon>PX clade</taxon>
        <taxon>Phaeophyceae</taxon>
        <taxon>Ectocarpales</taxon>
        <taxon>Ectocarpaceae</taxon>
        <taxon>Ectocarpus</taxon>
    </lineage>
</organism>
<comment type="subunit">
    <text evidence="1">Component of the ribosome quality control complex (RQC).</text>
</comment>
<dbReference type="EMBL" id="FN649191">
    <property type="protein sequence ID" value="CBN78079.1"/>
    <property type="molecule type" value="Genomic_DNA"/>
</dbReference>
<sequence length="258" mass="26319">MKEKKKEGAGGRPRGSRKNIVGSESQGLLQAAAGTGFIGFSAFQTAAKASPTTADVEGGGTAGSTPAGKAGAGSGHGGKRRVKMAKVNGGYSAGSAGQVLPPHYSGSDSHLAVVSKRLSKRDVTTKLKALAELRAMCRLVTREAELAASPQPGPGQDSRAGTSRASSGVAPASGAGAAESSAMDTPATSAEDLGGLAPHWVFLYQRLSAEGDRRTREAANTTLLCMLKGNRRAFQPLMSSLMGPWFCSQADTAPERAC</sequence>
<dbReference type="Pfam" id="PF22958">
    <property type="entry name" value="Ltn1_1st"/>
    <property type="match status" value="2"/>
</dbReference>
<dbReference type="GO" id="GO:1990116">
    <property type="term" value="P:ribosome-associated ubiquitin-dependent protein catabolic process"/>
    <property type="evidence" value="ECO:0007669"/>
    <property type="project" value="UniProtKB-UniRule"/>
</dbReference>
<dbReference type="GO" id="GO:0005829">
    <property type="term" value="C:cytosol"/>
    <property type="evidence" value="ECO:0007669"/>
    <property type="project" value="UniProtKB-UniRule"/>
</dbReference>
<dbReference type="InParanoid" id="D8LU37"/>
<comment type="catalytic activity">
    <reaction evidence="1">
        <text>S-ubiquitinyl-[E2 ubiquitin-conjugating enzyme]-L-cysteine + [acceptor protein]-L-lysine = [E2 ubiquitin-conjugating enzyme]-L-cysteine + N(6)-ubiquitinyl-[acceptor protein]-L-lysine.</text>
        <dbReference type="EC" id="2.3.2.27"/>
    </reaction>
</comment>
<dbReference type="GO" id="GO:0008270">
    <property type="term" value="F:zinc ion binding"/>
    <property type="evidence" value="ECO:0007669"/>
    <property type="project" value="UniProtKB-KW"/>
</dbReference>
<dbReference type="EC" id="2.3.2.27" evidence="1"/>
<feature type="compositionally biased region" description="Low complexity" evidence="2">
    <location>
        <begin position="163"/>
        <end position="182"/>
    </location>
</feature>
<reference evidence="4 5" key="1">
    <citation type="journal article" date="2010" name="Nature">
        <title>The Ectocarpus genome and the independent evolution of multicellularity in brown algae.</title>
        <authorList>
            <person name="Cock J.M."/>
            <person name="Sterck L."/>
            <person name="Rouze P."/>
            <person name="Scornet D."/>
            <person name="Allen A.E."/>
            <person name="Amoutzias G."/>
            <person name="Anthouard V."/>
            <person name="Artiguenave F."/>
            <person name="Aury J.M."/>
            <person name="Badger J.H."/>
            <person name="Beszteri B."/>
            <person name="Billiau K."/>
            <person name="Bonnet E."/>
            <person name="Bothwell J.H."/>
            <person name="Bowler C."/>
            <person name="Boyen C."/>
            <person name="Brownlee C."/>
            <person name="Carrano C.J."/>
            <person name="Charrier B."/>
            <person name="Cho G.Y."/>
            <person name="Coelho S.M."/>
            <person name="Collen J."/>
            <person name="Corre E."/>
            <person name="Da Silva C."/>
            <person name="Delage L."/>
            <person name="Delaroque N."/>
            <person name="Dittami S.M."/>
            <person name="Doulbeau S."/>
            <person name="Elias M."/>
            <person name="Farnham G."/>
            <person name="Gachon C.M."/>
            <person name="Gschloessl B."/>
            <person name="Heesch S."/>
            <person name="Jabbari K."/>
            <person name="Jubin C."/>
            <person name="Kawai H."/>
            <person name="Kimura K."/>
            <person name="Kloareg B."/>
            <person name="Kupper F.C."/>
            <person name="Lang D."/>
            <person name="Le Bail A."/>
            <person name="Leblanc C."/>
            <person name="Lerouge P."/>
            <person name="Lohr M."/>
            <person name="Lopez P.J."/>
            <person name="Martens C."/>
            <person name="Maumus F."/>
            <person name="Michel G."/>
            <person name="Miranda-Saavedra D."/>
            <person name="Morales J."/>
            <person name="Moreau H."/>
            <person name="Motomura T."/>
            <person name="Nagasato C."/>
            <person name="Napoli C.A."/>
            <person name="Nelson D.R."/>
            <person name="Nyvall-Collen P."/>
            <person name="Peters A.F."/>
            <person name="Pommier C."/>
            <person name="Potin P."/>
            <person name="Poulain J."/>
            <person name="Quesneville H."/>
            <person name="Read B."/>
            <person name="Rensing S.A."/>
            <person name="Ritter A."/>
            <person name="Rousvoal S."/>
            <person name="Samanta M."/>
            <person name="Samson G."/>
            <person name="Schroeder D.C."/>
            <person name="Segurens B."/>
            <person name="Strittmatter M."/>
            <person name="Tonon T."/>
            <person name="Tregear J.W."/>
            <person name="Valentin K."/>
            <person name="von Dassow P."/>
            <person name="Yamagishi T."/>
            <person name="Van de Peer Y."/>
            <person name="Wincker P."/>
        </authorList>
    </citation>
    <scope>NUCLEOTIDE SEQUENCE [LARGE SCALE GENOMIC DNA]</scope>
    <source>
        <strain evidence="5">Ec32 / CCAP1310/4</strain>
    </source>
</reference>
<gene>
    <name evidence="4" type="ORF">Esi_0095_0018</name>
</gene>
<comment type="similarity">
    <text evidence="1">Belongs to the LTN1 family.</text>
</comment>
<keyword evidence="1" id="KW-0833">Ubl conjugation pathway</keyword>
<proteinExistence type="inferred from homology"/>
<dbReference type="EMBL" id="FN649744">
    <property type="protein sequence ID" value="CBN78079.1"/>
    <property type="molecule type" value="Genomic_DNA"/>
</dbReference>
<keyword evidence="1" id="KW-0479">Metal-binding</keyword>
<dbReference type="PANTHER" id="PTHR12389">
    <property type="entry name" value="ZINC FINGER PROTEIN 294"/>
    <property type="match status" value="1"/>
</dbReference>
<dbReference type="InterPro" id="IPR039795">
    <property type="entry name" value="LTN1/Rkr1"/>
</dbReference>
<dbReference type="STRING" id="2880.D8LU37"/>
<evidence type="ECO:0000256" key="1">
    <source>
        <dbReference type="RuleBase" id="RU367090"/>
    </source>
</evidence>
<keyword evidence="5" id="KW-1185">Reference proteome</keyword>
<feature type="region of interest" description="Disordered" evidence="2">
    <location>
        <begin position="52"/>
        <end position="80"/>
    </location>
</feature>
<dbReference type="AlphaFoldDB" id="D8LU37"/>
<dbReference type="GO" id="GO:0072344">
    <property type="term" value="P:rescue of stalled ribosome"/>
    <property type="evidence" value="ECO:0007669"/>
    <property type="project" value="UniProtKB-UniRule"/>
</dbReference>
<dbReference type="GO" id="GO:0043023">
    <property type="term" value="F:ribosomal large subunit binding"/>
    <property type="evidence" value="ECO:0007669"/>
    <property type="project" value="TreeGrafter"/>
</dbReference>
<keyword evidence="1" id="KW-0863">Zinc-finger</keyword>
<dbReference type="UniPathway" id="UPA00143"/>
<dbReference type="OrthoDB" id="2352508at2759"/>
<name>D8LU37_ECTSI</name>
<dbReference type="InterPro" id="IPR054476">
    <property type="entry name" value="Ltn1_N"/>
</dbReference>
<dbReference type="GO" id="GO:0061630">
    <property type="term" value="F:ubiquitin protein ligase activity"/>
    <property type="evidence" value="ECO:0007669"/>
    <property type="project" value="UniProtKB-UniRule"/>
</dbReference>
<dbReference type="GO" id="GO:1990112">
    <property type="term" value="C:RQC complex"/>
    <property type="evidence" value="ECO:0007669"/>
    <property type="project" value="UniProtKB-UniRule"/>
</dbReference>